<dbReference type="PANTHER" id="PTHR11008">
    <property type="entry name" value="PROTEIN TAKEOUT-LIKE PROTEIN"/>
    <property type="match status" value="1"/>
</dbReference>
<gene>
    <name evidence="1" type="primary">jg13380</name>
    <name evidence="1" type="ORF">PAEG_LOCUS15745</name>
</gene>
<dbReference type="Gene3D" id="3.15.10.30">
    <property type="entry name" value="Haemolymph juvenile hormone binding protein"/>
    <property type="match status" value="1"/>
</dbReference>
<dbReference type="InterPro" id="IPR010562">
    <property type="entry name" value="Haemolymph_juvenile_hormone-bd"/>
</dbReference>
<dbReference type="GO" id="GO:0005615">
    <property type="term" value="C:extracellular space"/>
    <property type="evidence" value="ECO:0007669"/>
    <property type="project" value="TreeGrafter"/>
</dbReference>
<accession>A0A8S4RM43</accession>
<comment type="caution">
    <text evidence="1">The sequence shown here is derived from an EMBL/GenBank/DDBJ whole genome shotgun (WGS) entry which is preliminary data.</text>
</comment>
<dbReference type="OrthoDB" id="7457915at2759"/>
<dbReference type="PANTHER" id="PTHR11008:SF32">
    <property type="entry name" value="CIRCADIAN CLOCK-CONTROLLED PROTEIN DAYWAKE-RELATED"/>
    <property type="match status" value="1"/>
</dbReference>
<sequence length="333" mass="37074">MVQNSVDRCAECGTDLVCPMNLPTVSPVFHDHIIYVTKVTSPSPFLYSLEILHLITGAGVLEEFPKNRGKIEEEIMFVFNTVLVASVLLFKCDAGIVDTLQKCSIKNDECMSASFQKSVREIGSDGIPELDIPPIDPMHIQNASVVILGGITVTITEGVVKGISKCQIKKLHIDLDKQVGTQEVLCDLTIKGHVTIGGSSPTIKGLLGTSSIDGNGKGKVKLDKLYLNFDFPIYPIKKEDGNTYFKVFYENVDYKYDIEKATFAAEKILIGKDDITQLVVPYLNTNFKTLMKNIGKNLMDKAMEYFHDFSKKYFEGIPTKNYITEDLSDYVKN</sequence>
<name>A0A8S4RM43_9NEOP</name>
<proteinExistence type="predicted"/>
<organism evidence="1 2">
    <name type="scientific">Pararge aegeria aegeria</name>
    <dbReference type="NCBI Taxonomy" id="348720"/>
    <lineage>
        <taxon>Eukaryota</taxon>
        <taxon>Metazoa</taxon>
        <taxon>Ecdysozoa</taxon>
        <taxon>Arthropoda</taxon>
        <taxon>Hexapoda</taxon>
        <taxon>Insecta</taxon>
        <taxon>Pterygota</taxon>
        <taxon>Neoptera</taxon>
        <taxon>Endopterygota</taxon>
        <taxon>Lepidoptera</taxon>
        <taxon>Glossata</taxon>
        <taxon>Ditrysia</taxon>
        <taxon>Papilionoidea</taxon>
        <taxon>Nymphalidae</taxon>
        <taxon>Satyrinae</taxon>
        <taxon>Satyrini</taxon>
        <taxon>Parargina</taxon>
        <taxon>Pararge</taxon>
    </lineage>
</organism>
<dbReference type="Pfam" id="PF06585">
    <property type="entry name" value="JHBP"/>
    <property type="match status" value="1"/>
</dbReference>
<protein>
    <submittedName>
        <fullName evidence="1">Jg13380 protein</fullName>
    </submittedName>
</protein>
<keyword evidence="2" id="KW-1185">Reference proteome</keyword>
<reference evidence="1" key="1">
    <citation type="submission" date="2022-03" db="EMBL/GenBank/DDBJ databases">
        <authorList>
            <person name="Lindestad O."/>
        </authorList>
    </citation>
    <scope>NUCLEOTIDE SEQUENCE</scope>
</reference>
<evidence type="ECO:0000313" key="1">
    <source>
        <dbReference type="EMBL" id="CAH2238697.1"/>
    </source>
</evidence>
<dbReference type="AlphaFoldDB" id="A0A8S4RM43"/>
<dbReference type="SMART" id="SM00700">
    <property type="entry name" value="JHBP"/>
    <property type="match status" value="1"/>
</dbReference>
<evidence type="ECO:0000313" key="2">
    <source>
        <dbReference type="Proteomes" id="UP000838756"/>
    </source>
</evidence>
<dbReference type="Proteomes" id="UP000838756">
    <property type="component" value="Unassembled WGS sequence"/>
</dbReference>
<dbReference type="EMBL" id="CAKXAJ010025380">
    <property type="protein sequence ID" value="CAH2238697.1"/>
    <property type="molecule type" value="Genomic_DNA"/>
</dbReference>
<dbReference type="InterPro" id="IPR038606">
    <property type="entry name" value="To_sf"/>
</dbReference>